<evidence type="ECO:0000259" key="9">
    <source>
        <dbReference type="Pfam" id="PF10590"/>
    </source>
</evidence>
<keyword evidence="2 5" id="KW-0285">Flavoprotein</keyword>
<evidence type="ECO:0000256" key="1">
    <source>
        <dbReference type="ARBA" id="ARBA00007301"/>
    </source>
</evidence>
<proteinExistence type="inferred from homology"/>
<dbReference type="InterPro" id="IPR011576">
    <property type="entry name" value="Pyridox_Oxase_N"/>
</dbReference>
<keyword evidence="3 5" id="KW-0288">FMN</keyword>
<dbReference type="NCBIfam" id="TIGR00558">
    <property type="entry name" value="pdxH"/>
    <property type="match status" value="1"/>
</dbReference>
<comment type="catalytic activity">
    <reaction evidence="5">
        <text>pyridoxine 5'-phosphate + O2 = pyridoxal 5'-phosphate + H2O2</text>
        <dbReference type="Rhea" id="RHEA:15149"/>
        <dbReference type="ChEBI" id="CHEBI:15379"/>
        <dbReference type="ChEBI" id="CHEBI:16240"/>
        <dbReference type="ChEBI" id="CHEBI:58589"/>
        <dbReference type="ChEBI" id="CHEBI:597326"/>
        <dbReference type="EC" id="1.4.3.5"/>
    </reaction>
</comment>
<feature type="domain" description="Pyridoxine 5'-phosphate oxidase dimerisation C-terminal" evidence="9">
    <location>
        <begin position="171"/>
        <end position="211"/>
    </location>
</feature>
<evidence type="ECO:0000256" key="3">
    <source>
        <dbReference type="ARBA" id="ARBA00022643"/>
    </source>
</evidence>
<dbReference type="GO" id="GO:0004733">
    <property type="term" value="F:pyridoxamine phosphate oxidase activity"/>
    <property type="evidence" value="ECO:0007669"/>
    <property type="project" value="UniProtKB-UniRule"/>
</dbReference>
<dbReference type="InterPro" id="IPR012349">
    <property type="entry name" value="Split_barrel_FMN-bd"/>
</dbReference>
<dbReference type="EMBL" id="JAKRRX010000307">
    <property type="protein sequence ID" value="MCW8336622.1"/>
    <property type="molecule type" value="Genomic_DNA"/>
</dbReference>
<dbReference type="GO" id="GO:0010181">
    <property type="term" value="F:FMN binding"/>
    <property type="evidence" value="ECO:0007669"/>
    <property type="project" value="UniProtKB-UniRule"/>
</dbReference>
<keyword evidence="5" id="KW-0664">Pyridoxine biosynthesis</keyword>
<sequence length="211" mass="24173">MELSDIRREYARDGLRRKDLKANPVDQFNLWLQQAIDAGLTDPTAMTVATVDETGQPFQRIVLLKNVDDKGFVFYTNLGSRKAQQIAVNSKVSLHFPWHPLERQVHITGVAEKLSTVENVKYFASRPKESQIAAIASRQSSRISARGILEGKFLELKKQFEQGEVPVPTFWGGFRIRPESIEFWQGGEHRLHDRFLFSNHDGQWDVDRLAP</sequence>
<comment type="pathway">
    <text evidence="5">Cofactor metabolism; pyridoxal 5'-phosphate salvage; pyridoxal 5'-phosphate from pyridoxamine 5'-phosphate: step 1/1.</text>
</comment>
<dbReference type="Pfam" id="PF10590">
    <property type="entry name" value="PNP_phzG_C"/>
    <property type="match status" value="1"/>
</dbReference>
<feature type="binding site" evidence="5 7">
    <location>
        <begin position="60"/>
        <end position="65"/>
    </location>
    <ligand>
        <name>FMN</name>
        <dbReference type="ChEBI" id="CHEBI:58210"/>
    </ligand>
</feature>
<comment type="pathway">
    <text evidence="5">Cofactor metabolism; pyridoxal 5'-phosphate salvage; pyridoxal 5'-phosphate from pyridoxine 5'-phosphate: step 1/1.</text>
</comment>
<name>A0A9X3CIW7_9VIBR</name>
<comment type="catalytic activity">
    <reaction evidence="5">
        <text>pyridoxamine 5'-phosphate + O2 + H2O = pyridoxal 5'-phosphate + H2O2 + NH4(+)</text>
        <dbReference type="Rhea" id="RHEA:15817"/>
        <dbReference type="ChEBI" id="CHEBI:15377"/>
        <dbReference type="ChEBI" id="CHEBI:15379"/>
        <dbReference type="ChEBI" id="CHEBI:16240"/>
        <dbReference type="ChEBI" id="CHEBI:28938"/>
        <dbReference type="ChEBI" id="CHEBI:58451"/>
        <dbReference type="ChEBI" id="CHEBI:597326"/>
        <dbReference type="EC" id="1.4.3.5"/>
    </reaction>
</comment>
<dbReference type="GO" id="GO:0008615">
    <property type="term" value="P:pyridoxine biosynthetic process"/>
    <property type="evidence" value="ECO:0007669"/>
    <property type="project" value="UniProtKB-UniRule"/>
</dbReference>
<feature type="binding site" evidence="5 6">
    <location>
        <position position="122"/>
    </location>
    <ligand>
        <name>substrate</name>
    </ligand>
</feature>
<feature type="binding site" evidence="5 7">
    <location>
        <position position="184"/>
    </location>
    <ligand>
        <name>FMN</name>
        <dbReference type="ChEBI" id="CHEBI:58210"/>
    </ligand>
</feature>
<evidence type="ECO:0000256" key="7">
    <source>
        <dbReference type="PIRSR" id="PIRSR000190-2"/>
    </source>
</evidence>
<feature type="binding site" evidence="5 6">
    <location>
        <begin position="190"/>
        <end position="192"/>
    </location>
    <ligand>
        <name>substrate</name>
    </ligand>
</feature>
<evidence type="ECO:0000256" key="2">
    <source>
        <dbReference type="ARBA" id="ARBA00022630"/>
    </source>
</evidence>
<comment type="cofactor">
    <cofactor evidence="5 7">
        <name>FMN</name>
        <dbReference type="ChEBI" id="CHEBI:58210"/>
    </cofactor>
    <text evidence="5 7">Binds 1 FMN per subunit.</text>
</comment>
<dbReference type="PIRSF" id="PIRSF000190">
    <property type="entry name" value="Pyd_amn-ph_oxd"/>
    <property type="match status" value="1"/>
</dbReference>
<evidence type="ECO:0000256" key="4">
    <source>
        <dbReference type="ARBA" id="ARBA00023002"/>
    </source>
</evidence>
<evidence type="ECO:0000259" key="8">
    <source>
        <dbReference type="Pfam" id="PF01243"/>
    </source>
</evidence>
<dbReference type="InterPro" id="IPR019576">
    <property type="entry name" value="Pyridoxamine_oxidase_dimer_C"/>
</dbReference>
<dbReference type="PANTHER" id="PTHR10851">
    <property type="entry name" value="PYRIDOXINE-5-PHOSPHATE OXIDASE"/>
    <property type="match status" value="1"/>
</dbReference>
<dbReference type="AlphaFoldDB" id="A0A9X3CIW7"/>
<feature type="binding site" evidence="5 6">
    <location>
        <position position="65"/>
    </location>
    <ligand>
        <name>substrate</name>
    </ligand>
</feature>
<dbReference type="EC" id="1.4.3.5" evidence="5"/>
<feature type="domain" description="Pyridoxamine 5'-phosphate oxidase N-terminal" evidence="8">
    <location>
        <begin position="32"/>
        <end position="157"/>
    </location>
</feature>
<dbReference type="Proteomes" id="UP001155586">
    <property type="component" value="Unassembled WGS sequence"/>
</dbReference>
<feature type="binding site" evidence="5 7">
    <location>
        <position position="81"/>
    </location>
    <ligand>
        <name>FMN</name>
        <dbReference type="ChEBI" id="CHEBI:58210"/>
    </ligand>
</feature>
<dbReference type="Gene3D" id="2.30.110.10">
    <property type="entry name" value="Electron Transport, Fmn-binding Protein, Chain A"/>
    <property type="match status" value="1"/>
</dbReference>
<evidence type="ECO:0000256" key="5">
    <source>
        <dbReference type="HAMAP-Rule" id="MF_01629"/>
    </source>
</evidence>
<organism evidence="10 11">
    <name type="scientific">Vibrio paucivorans</name>
    <dbReference type="NCBI Taxonomy" id="2829489"/>
    <lineage>
        <taxon>Bacteria</taxon>
        <taxon>Pseudomonadati</taxon>
        <taxon>Pseudomonadota</taxon>
        <taxon>Gammaproteobacteria</taxon>
        <taxon>Vibrionales</taxon>
        <taxon>Vibrionaceae</taxon>
        <taxon>Vibrio</taxon>
    </lineage>
</organism>
<feature type="binding site" evidence="5 6">
    <location>
        <position position="126"/>
    </location>
    <ligand>
        <name>substrate</name>
    </ligand>
</feature>
<reference evidence="10" key="1">
    <citation type="submission" date="2022-02" db="EMBL/GenBank/DDBJ databases">
        <title>Vibrio sp. nov., a new bacterium isolated from Bohai sea, China.</title>
        <authorList>
            <person name="Yuan Y."/>
        </authorList>
    </citation>
    <scope>NUCLEOTIDE SEQUENCE</scope>
    <source>
        <strain evidence="10">DBSS07</strain>
    </source>
</reference>
<dbReference type="RefSeq" id="WP_265689701.1">
    <property type="nucleotide sequence ID" value="NZ_JAKRRX010000307.1"/>
</dbReference>
<feature type="binding site" evidence="5 7">
    <location>
        <position position="104"/>
    </location>
    <ligand>
        <name>FMN</name>
        <dbReference type="ChEBI" id="CHEBI:58210"/>
    </ligand>
</feature>
<dbReference type="HAMAP" id="MF_01629">
    <property type="entry name" value="PdxH"/>
    <property type="match status" value="1"/>
</dbReference>
<comment type="caution">
    <text evidence="10">The sequence shown here is derived from an EMBL/GenBank/DDBJ whole genome shotgun (WGS) entry which is preliminary data.</text>
</comment>
<evidence type="ECO:0000256" key="6">
    <source>
        <dbReference type="PIRSR" id="PIRSR000190-1"/>
    </source>
</evidence>
<dbReference type="SUPFAM" id="SSF50475">
    <property type="entry name" value="FMN-binding split barrel"/>
    <property type="match status" value="1"/>
</dbReference>
<feature type="binding site" evidence="5 7">
    <location>
        <position position="194"/>
    </location>
    <ligand>
        <name>FMN</name>
        <dbReference type="ChEBI" id="CHEBI:58210"/>
    </ligand>
</feature>
<keyword evidence="11" id="KW-1185">Reference proteome</keyword>
<feature type="binding site" evidence="5 7">
    <location>
        <begin position="75"/>
        <end position="76"/>
    </location>
    <ligand>
        <name>FMN</name>
        <dbReference type="ChEBI" id="CHEBI:58210"/>
    </ligand>
</feature>
<gene>
    <name evidence="5 10" type="primary">pdxH</name>
    <name evidence="10" type="ORF">MD483_22705</name>
</gene>
<dbReference type="InterPro" id="IPR019740">
    <property type="entry name" value="Pyridox_Oxase_CS"/>
</dbReference>
<dbReference type="NCBIfam" id="NF004231">
    <property type="entry name" value="PRK05679.1"/>
    <property type="match status" value="1"/>
</dbReference>
<feature type="binding site" evidence="5 7">
    <location>
        <begin position="139"/>
        <end position="140"/>
    </location>
    <ligand>
        <name>FMN</name>
        <dbReference type="ChEBI" id="CHEBI:58210"/>
    </ligand>
</feature>
<protein>
    <recommendedName>
        <fullName evidence="5">Pyridoxine/pyridoxamine 5'-phosphate oxidase</fullName>
        <ecNumber evidence="5">1.4.3.5</ecNumber>
    </recommendedName>
    <alternativeName>
        <fullName evidence="5">PNP/PMP oxidase</fullName>
        <shortName evidence="5">PNPOx</shortName>
    </alternativeName>
    <alternativeName>
        <fullName evidence="5">Pyridoxal 5'-phosphate synthase</fullName>
    </alternativeName>
</protein>
<comment type="function">
    <text evidence="5">Catalyzes the oxidation of either pyridoxine 5'-phosphate (PNP) or pyridoxamine 5'-phosphate (PMP) into pyridoxal 5'-phosphate (PLP).</text>
</comment>
<dbReference type="PANTHER" id="PTHR10851:SF0">
    <property type="entry name" value="PYRIDOXINE-5'-PHOSPHATE OXIDASE"/>
    <property type="match status" value="1"/>
</dbReference>
<comment type="subunit">
    <text evidence="5">Homodimer.</text>
</comment>
<dbReference type="PROSITE" id="PS01064">
    <property type="entry name" value="PYRIDOX_OXIDASE"/>
    <property type="match status" value="1"/>
</dbReference>
<keyword evidence="4 5" id="KW-0560">Oxidoreductase</keyword>
<dbReference type="Pfam" id="PF01243">
    <property type="entry name" value="PNPOx_N"/>
    <property type="match status" value="1"/>
</dbReference>
<comment type="similarity">
    <text evidence="1 5">Belongs to the pyridoxamine 5'-phosphate oxidase family.</text>
</comment>
<dbReference type="InterPro" id="IPR000659">
    <property type="entry name" value="Pyridox_Oxase"/>
</dbReference>
<evidence type="ECO:0000313" key="11">
    <source>
        <dbReference type="Proteomes" id="UP001155586"/>
    </source>
</evidence>
<accession>A0A9X3CIW7</accession>
<feature type="binding site" evidence="6">
    <location>
        <begin position="7"/>
        <end position="10"/>
    </location>
    <ligand>
        <name>substrate</name>
    </ligand>
</feature>
<feature type="binding site" evidence="5 6">
    <location>
        <position position="130"/>
    </location>
    <ligand>
        <name>substrate</name>
    </ligand>
</feature>
<evidence type="ECO:0000313" key="10">
    <source>
        <dbReference type="EMBL" id="MCW8336622.1"/>
    </source>
</evidence>
<feature type="binding site" evidence="5 7">
    <location>
        <position position="82"/>
    </location>
    <ligand>
        <name>FMN</name>
        <dbReference type="ChEBI" id="CHEBI:58210"/>
    </ligand>
</feature>